<name>A0A521EGH1_9RHOB</name>
<keyword evidence="3" id="KW-1185">Reference proteome</keyword>
<dbReference type="Pfam" id="PF01402">
    <property type="entry name" value="RHH_1"/>
    <property type="match status" value="1"/>
</dbReference>
<dbReference type="InterPro" id="IPR002145">
    <property type="entry name" value="CopG"/>
</dbReference>
<protein>
    <submittedName>
        <fullName evidence="2">Ribbon-helix-helix protein, copG family</fullName>
    </submittedName>
</protein>
<organism evidence="2 3">
    <name type="scientific">Ruegeria faecimaris</name>
    <dbReference type="NCBI Taxonomy" id="686389"/>
    <lineage>
        <taxon>Bacteria</taxon>
        <taxon>Pseudomonadati</taxon>
        <taxon>Pseudomonadota</taxon>
        <taxon>Alphaproteobacteria</taxon>
        <taxon>Rhodobacterales</taxon>
        <taxon>Roseobacteraceae</taxon>
        <taxon>Ruegeria</taxon>
    </lineage>
</organism>
<evidence type="ECO:0000313" key="2">
    <source>
        <dbReference type="EMBL" id="SMO83015.1"/>
    </source>
</evidence>
<accession>A0A521EGH1</accession>
<dbReference type="RefSeq" id="WP_142638768.1">
    <property type="nucleotide sequence ID" value="NZ_FXTE01000011.1"/>
</dbReference>
<evidence type="ECO:0000259" key="1">
    <source>
        <dbReference type="Pfam" id="PF01402"/>
    </source>
</evidence>
<feature type="domain" description="Ribbon-helix-helix protein CopG" evidence="1">
    <location>
        <begin position="11"/>
        <end position="44"/>
    </location>
</feature>
<dbReference type="Proteomes" id="UP000319555">
    <property type="component" value="Unassembled WGS sequence"/>
</dbReference>
<evidence type="ECO:0000313" key="3">
    <source>
        <dbReference type="Proteomes" id="UP000319555"/>
    </source>
</evidence>
<dbReference type="EMBL" id="FXTE01000011">
    <property type="protein sequence ID" value="SMO83015.1"/>
    <property type="molecule type" value="Genomic_DNA"/>
</dbReference>
<gene>
    <name evidence="2" type="ORF">SAMN06265380_11138</name>
</gene>
<dbReference type="OrthoDB" id="7706818at2"/>
<dbReference type="GO" id="GO:0006355">
    <property type="term" value="P:regulation of DNA-templated transcription"/>
    <property type="evidence" value="ECO:0007669"/>
    <property type="project" value="InterPro"/>
</dbReference>
<dbReference type="AlphaFoldDB" id="A0A521EGH1"/>
<reference evidence="2 3" key="1">
    <citation type="submission" date="2017-05" db="EMBL/GenBank/DDBJ databases">
        <authorList>
            <person name="Varghese N."/>
            <person name="Submissions S."/>
        </authorList>
    </citation>
    <scope>NUCLEOTIDE SEQUENCE [LARGE SCALE GENOMIC DNA]</scope>
    <source>
        <strain evidence="2 3">DSM 28009</strain>
    </source>
</reference>
<proteinExistence type="predicted"/>
<sequence length="141" mass="16359">MSERRPSDTTVFSVRLPVDALERLEAAVDALGIKSRNQIIQRLIYRLIGYLDPDPAVVDLWQKHLRQVQGGYTNLNQLAKSAKRGTVIWTDDDRRDVENLHHAIIQHRQDLKAMITAARRNREPESAIRRILRDDDWAPEE</sequence>